<dbReference type="InterPro" id="IPR050832">
    <property type="entry name" value="Bact_Acetyltransf"/>
</dbReference>
<evidence type="ECO:0000256" key="1">
    <source>
        <dbReference type="ARBA" id="ARBA00022679"/>
    </source>
</evidence>
<dbReference type="CDD" id="cd04301">
    <property type="entry name" value="NAT_SF"/>
    <property type="match status" value="1"/>
</dbReference>
<evidence type="ECO:0000259" key="3">
    <source>
        <dbReference type="PROSITE" id="PS51186"/>
    </source>
</evidence>
<accession>A0AAD1HBI7</accession>
<proteinExistence type="predicted"/>
<evidence type="ECO:0000313" key="4">
    <source>
        <dbReference type="EMBL" id="BBX01775.1"/>
    </source>
</evidence>
<dbReference type="SUPFAM" id="SSF55729">
    <property type="entry name" value="Acyl-CoA N-acyltransferases (Nat)"/>
    <property type="match status" value="1"/>
</dbReference>
<dbReference type="EMBL" id="AP022560">
    <property type="protein sequence ID" value="BBX01775.1"/>
    <property type="molecule type" value="Genomic_DNA"/>
</dbReference>
<evidence type="ECO:0000313" key="5">
    <source>
        <dbReference type="Proteomes" id="UP000466681"/>
    </source>
</evidence>
<dbReference type="AlphaFoldDB" id="A0AAD1HBI7"/>
<dbReference type="InterPro" id="IPR016181">
    <property type="entry name" value="Acyl_CoA_acyltransferase"/>
</dbReference>
<keyword evidence="1" id="KW-0808">Transferase</keyword>
<gene>
    <name evidence="4" type="ORF">MMOR_27110</name>
</gene>
<dbReference type="PANTHER" id="PTHR43877:SF2">
    <property type="entry name" value="AMINOALKYLPHOSPHONATE N-ACETYLTRANSFERASE-RELATED"/>
    <property type="match status" value="1"/>
</dbReference>
<feature type="domain" description="N-acetyltransferase" evidence="3">
    <location>
        <begin position="180"/>
        <end position="330"/>
    </location>
</feature>
<dbReference type="PROSITE" id="PS51186">
    <property type="entry name" value="GNAT"/>
    <property type="match status" value="1"/>
</dbReference>
<name>A0AAD1HBI7_9MYCO</name>
<dbReference type="Proteomes" id="UP000466681">
    <property type="component" value="Chromosome"/>
</dbReference>
<dbReference type="InterPro" id="IPR000182">
    <property type="entry name" value="GNAT_dom"/>
</dbReference>
<evidence type="ECO:0000256" key="2">
    <source>
        <dbReference type="ARBA" id="ARBA00023315"/>
    </source>
</evidence>
<organism evidence="4 5">
    <name type="scientific">Mycolicibacterium moriokaense</name>
    <dbReference type="NCBI Taxonomy" id="39691"/>
    <lineage>
        <taxon>Bacteria</taxon>
        <taxon>Bacillati</taxon>
        <taxon>Actinomycetota</taxon>
        <taxon>Actinomycetes</taxon>
        <taxon>Mycobacteriales</taxon>
        <taxon>Mycobacteriaceae</taxon>
        <taxon>Mycolicibacterium</taxon>
    </lineage>
</organism>
<dbReference type="KEGG" id="mmor:MMOR_27110"/>
<dbReference type="RefSeq" id="WP_083150082.1">
    <property type="nucleotide sequence ID" value="NZ_AP022560.1"/>
</dbReference>
<dbReference type="Pfam" id="PF00583">
    <property type="entry name" value="Acetyltransf_1"/>
    <property type="match status" value="1"/>
</dbReference>
<sequence length="330" mass="36053">MTLADDLKVDKWTATPATAQDHPLIADFLATTPGLGGRKFAADSRDIAEQFDGAFPGAAAVVRDTTGRIRGYAVLHQPHGVQPEILADFVFDSNVPPDLVDGIVGDVVARYAEENPLIPDSFLRTIIGTDQQSAISALTRRGAYQEAEFIRARKPLHDEDPDALEAAAIDGITVVGWPEIVERDLGEQVRQLQFDTFLEHFGNMSKTPELWAHHIQSRAFAPDFSVAAIDDHGDVIGYVLGSTYTAGTGVAEERSAHTDYIGVRRDRRRLGIGELLLRKIWLAALRRGLGAASLGTDINNKSKAHLLYQRLGYVAVENSSAYRIDAAQTR</sequence>
<dbReference type="Gene3D" id="3.40.630.30">
    <property type="match status" value="1"/>
</dbReference>
<dbReference type="GO" id="GO:0016747">
    <property type="term" value="F:acyltransferase activity, transferring groups other than amino-acyl groups"/>
    <property type="evidence" value="ECO:0007669"/>
    <property type="project" value="InterPro"/>
</dbReference>
<protein>
    <submittedName>
        <fullName evidence="4">GNAT family acetyltransferase</fullName>
    </submittedName>
</protein>
<keyword evidence="5" id="KW-1185">Reference proteome</keyword>
<keyword evidence="2" id="KW-0012">Acyltransferase</keyword>
<reference evidence="4 5" key="1">
    <citation type="journal article" date="2019" name="Emerg. Microbes Infect.">
        <title>Comprehensive subspecies identification of 175 nontuberculous mycobacteria species based on 7547 genomic profiles.</title>
        <authorList>
            <person name="Matsumoto Y."/>
            <person name="Kinjo T."/>
            <person name="Motooka D."/>
            <person name="Nabeya D."/>
            <person name="Jung N."/>
            <person name="Uechi K."/>
            <person name="Horii T."/>
            <person name="Iida T."/>
            <person name="Fujita J."/>
            <person name="Nakamura S."/>
        </authorList>
    </citation>
    <scope>NUCLEOTIDE SEQUENCE [LARGE SCALE GENOMIC DNA]</scope>
    <source>
        <strain evidence="4 5">JCM 6375</strain>
    </source>
</reference>
<dbReference type="PANTHER" id="PTHR43877">
    <property type="entry name" value="AMINOALKYLPHOSPHONATE N-ACETYLTRANSFERASE-RELATED-RELATED"/>
    <property type="match status" value="1"/>
</dbReference>